<dbReference type="RefSeq" id="WP_008509997.1">
    <property type="nucleotide sequence ID" value="NZ_CM001403.1"/>
</dbReference>
<dbReference type="SUPFAM" id="SSF56300">
    <property type="entry name" value="Metallo-dependent phosphatases"/>
    <property type="match status" value="1"/>
</dbReference>
<dbReference type="InterPro" id="IPR006311">
    <property type="entry name" value="TAT_signal"/>
</dbReference>
<dbReference type="PANTHER" id="PTHR43143:SF1">
    <property type="entry name" value="SERINE_THREONINE-PROTEIN PHOSPHATASE CPPED1"/>
    <property type="match status" value="1"/>
</dbReference>
<evidence type="ECO:0000259" key="1">
    <source>
        <dbReference type="Pfam" id="PF00149"/>
    </source>
</evidence>
<dbReference type="Proteomes" id="UP000002774">
    <property type="component" value="Chromosome"/>
</dbReference>
<keyword evidence="3" id="KW-1185">Reference proteome</keyword>
<dbReference type="GO" id="GO:0016787">
    <property type="term" value="F:hydrolase activity"/>
    <property type="evidence" value="ECO:0007669"/>
    <property type="project" value="InterPro"/>
</dbReference>
<dbReference type="EMBL" id="CM001403">
    <property type="protein sequence ID" value="EHQ28992.1"/>
    <property type="molecule type" value="Genomic_DNA"/>
</dbReference>
<evidence type="ECO:0000313" key="2">
    <source>
        <dbReference type="EMBL" id="EHQ28992.1"/>
    </source>
</evidence>
<reference evidence="2" key="1">
    <citation type="submission" date="2011-09" db="EMBL/GenBank/DDBJ databases">
        <title>The permanent draft genome of Mucilaginibacter paludis DSM 18603.</title>
        <authorList>
            <consortium name="US DOE Joint Genome Institute (JGI-PGF)"/>
            <person name="Lucas S."/>
            <person name="Han J."/>
            <person name="Lapidus A."/>
            <person name="Bruce D."/>
            <person name="Goodwin L."/>
            <person name="Pitluck S."/>
            <person name="Peters L."/>
            <person name="Kyrpides N."/>
            <person name="Mavromatis K."/>
            <person name="Ivanova N."/>
            <person name="Mikhailova N."/>
            <person name="Held B."/>
            <person name="Detter J.C."/>
            <person name="Tapia R."/>
            <person name="Han C."/>
            <person name="Land M."/>
            <person name="Hauser L."/>
            <person name="Markowitz V."/>
            <person name="Cheng J.-F."/>
            <person name="Hugenholtz P."/>
            <person name="Woyke T."/>
            <person name="Wu D."/>
            <person name="Tindall B."/>
            <person name="Brambilla E."/>
            <person name="Klenk H.-P."/>
            <person name="Eisen J.A."/>
        </authorList>
    </citation>
    <scope>NUCLEOTIDE SEQUENCE [LARGE SCALE GENOMIC DNA]</scope>
    <source>
        <strain evidence="2">DSM 18603</strain>
    </source>
</reference>
<dbReference type="OrthoDB" id="9816081at2"/>
<dbReference type="InterPro" id="IPR029052">
    <property type="entry name" value="Metallo-depent_PP-like"/>
</dbReference>
<organism evidence="2 3">
    <name type="scientific">Mucilaginibacter paludis DSM 18603</name>
    <dbReference type="NCBI Taxonomy" id="714943"/>
    <lineage>
        <taxon>Bacteria</taxon>
        <taxon>Pseudomonadati</taxon>
        <taxon>Bacteroidota</taxon>
        <taxon>Sphingobacteriia</taxon>
        <taxon>Sphingobacteriales</taxon>
        <taxon>Sphingobacteriaceae</taxon>
        <taxon>Mucilaginibacter</taxon>
    </lineage>
</organism>
<evidence type="ECO:0000313" key="3">
    <source>
        <dbReference type="Proteomes" id="UP000002774"/>
    </source>
</evidence>
<feature type="domain" description="Calcineurin-like phosphoesterase" evidence="1">
    <location>
        <begin position="45"/>
        <end position="226"/>
    </location>
</feature>
<protein>
    <submittedName>
        <fullName evidence="2">Metallophosphoesterase</fullName>
    </submittedName>
</protein>
<sequence length="284" mass="32181">MSNRRGFIKSGIIGVAGINLLPAVNSFAKAIDHDQLLVAGGKFKLRFALVSDGHYGQPGTEYDAFYTRMVDWMNKEHQNSQLDFVIVNGDLVHNRPDLLGKVKETYLDKLPVPYYTIPGNHDFADGAIWKRVFGYDDKYTVDKGEIGFVFANTANTKGEYVCPDYDFLKRSLDAFKSKSMVFVILHIAPHQWLPEEKNIFLDCPQIVELLHAYPNVKAAFHGHDHSLDGVRYTGKLPHLFDSHFGGNWGTEYKGYRIVEVGNDNQIYTYQVNASQNPMLNSNKL</sequence>
<dbReference type="AlphaFoldDB" id="H1Y7A5"/>
<dbReference type="Gene3D" id="3.60.21.40">
    <property type="entry name" value="GpdQ, catalytic alpha/beta sandwich domain"/>
    <property type="match status" value="1"/>
</dbReference>
<dbReference type="Gene3D" id="3.60.21.10">
    <property type="match status" value="1"/>
</dbReference>
<dbReference type="eggNOG" id="COG1409">
    <property type="taxonomic scope" value="Bacteria"/>
</dbReference>
<dbReference type="PROSITE" id="PS51318">
    <property type="entry name" value="TAT"/>
    <property type="match status" value="1"/>
</dbReference>
<dbReference type="InterPro" id="IPR004843">
    <property type="entry name" value="Calcineurin-like_PHP"/>
</dbReference>
<dbReference type="Pfam" id="PF00149">
    <property type="entry name" value="Metallophos"/>
    <property type="match status" value="1"/>
</dbReference>
<dbReference type="InterPro" id="IPR051918">
    <property type="entry name" value="STPP_CPPED1"/>
</dbReference>
<dbReference type="HOGENOM" id="CLU_989896_0_0_10"/>
<dbReference type="PANTHER" id="PTHR43143">
    <property type="entry name" value="METALLOPHOSPHOESTERASE, CALCINEURIN SUPERFAMILY"/>
    <property type="match status" value="1"/>
</dbReference>
<dbReference type="InterPro" id="IPR042283">
    <property type="entry name" value="GpdQ_catalytic"/>
</dbReference>
<gene>
    <name evidence="2" type="ORF">Mucpa_4908</name>
</gene>
<accession>H1Y7A5</accession>
<dbReference type="STRING" id="714943.Mucpa_4908"/>
<proteinExistence type="predicted"/>
<name>H1Y7A5_9SPHI</name>